<evidence type="ECO:0000313" key="4">
    <source>
        <dbReference type="EMBL" id="PQP97764.1"/>
    </source>
</evidence>
<dbReference type="InterPro" id="IPR001878">
    <property type="entry name" value="Znf_CCHC"/>
</dbReference>
<feature type="region of interest" description="Disordered" evidence="2">
    <location>
        <begin position="473"/>
        <end position="532"/>
    </location>
</feature>
<keyword evidence="1" id="KW-0479">Metal-binding</keyword>
<evidence type="ECO:0000313" key="5">
    <source>
        <dbReference type="Proteomes" id="UP000250321"/>
    </source>
</evidence>
<dbReference type="EMBL" id="PJQY01001965">
    <property type="protein sequence ID" value="PQP97764.1"/>
    <property type="molecule type" value="Genomic_DNA"/>
</dbReference>
<keyword evidence="1" id="KW-0863">Zinc-finger</keyword>
<reference evidence="4 5" key="1">
    <citation type="submission" date="2018-02" db="EMBL/GenBank/DDBJ databases">
        <title>Draft genome of wild Prunus yedoensis var. nudiflora.</title>
        <authorList>
            <person name="Baek S."/>
            <person name="Kim J.-H."/>
            <person name="Choi K."/>
            <person name="Kim G.-B."/>
            <person name="Cho A."/>
            <person name="Jang H."/>
            <person name="Shin C.-H."/>
            <person name="Yu H.-J."/>
            <person name="Mun J.-H."/>
        </authorList>
    </citation>
    <scope>NUCLEOTIDE SEQUENCE [LARGE SCALE GENOMIC DNA]</scope>
    <source>
        <strain evidence="5">cv. Jeju island</strain>
        <tissue evidence="4">Leaf</tissue>
    </source>
</reference>
<accession>A0A314XS59</accession>
<protein>
    <recommendedName>
        <fullName evidence="3">CCHC-type domain-containing protein</fullName>
    </recommendedName>
</protein>
<organism evidence="4 5">
    <name type="scientific">Prunus yedoensis var. nudiflora</name>
    <dbReference type="NCBI Taxonomy" id="2094558"/>
    <lineage>
        <taxon>Eukaryota</taxon>
        <taxon>Viridiplantae</taxon>
        <taxon>Streptophyta</taxon>
        <taxon>Embryophyta</taxon>
        <taxon>Tracheophyta</taxon>
        <taxon>Spermatophyta</taxon>
        <taxon>Magnoliopsida</taxon>
        <taxon>eudicotyledons</taxon>
        <taxon>Gunneridae</taxon>
        <taxon>Pentapetalae</taxon>
        <taxon>rosids</taxon>
        <taxon>fabids</taxon>
        <taxon>Rosales</taxon>
        <taxon>Rosaceae</taxon>
        <taxon>Amygdaloideae</taxon>
        <taxon>Amygdaleae</taxon>
        <taxon>Prunus</taxon>
    </lineage>
</organism>
<dbReference type="Pfam" id="PF14111">
    <property type="entry name" value="DUF4283"/>
    <property type="match status" value="1"/>
</dbReference>
<proteinExistence type="predicted"/>
<comment type="caution">
    <text evidence="4">The sequence shown here is derived from an EMBL/GenBank/DDBJ whole genome shotgun (WGS) entry which is preliminary data.</text>
</comment>
<dbReference type="PANTHER" id="PTHR31286">
    <property type="entry name" value="GLYCINE-RICH CELL WALL STRUCTURAL PROTEIN 1.8-LIKE"/>
    <property type="match status" value="1"/>
</dbReference>
<dbReference type="InterPro" id="IPR036875">
    <property type="entry name" value="Znf_CCHC_sf"/>
</dbReference>
<feature type="domain" description="CCHC-type" evidence="3">
    <location>
        <begin position="195"/>
        <end position="208"/>
    </location>
</feature>
<dbReference type="InterPro" id="IPR025558">
    <property type="entry name" value="DUF4283"/>
</dbReference>
<dbReference type="InterPro" id="IPR040256">
    <property type="entry name" value="At4g02000-like"/>
</dbReference>
<evidence type="ECO:0000259" key="3">
    <source>
        <dbReference type="PROSITE" id="PS50158"/>
    </source>
</evidence>
<evidence type="ECO:0000256" key="1">
    <source>
        <dbReference type="PROSITE-ProRule" id="PRU00047"/>
    </source>
</evidence>
<dbReference type="OrthoDB" id="1165906at2759"/>
<dbReference type="PROSITE" id="PS50158">
    <property type="entry name" value="ZF_CCHC"/>
    <property type="match status" value="1"/>
</dbReference>
<name>A0A314XS59_PRUYE</name>
<dbReference type="GO" id="GO:0003676">
    <property type="term" value="F:nucleic acid binding"/>
    <property type="evidence" value="ECO:0007669"/>
    <property type="project" value="InterPro"/>
</dbReference>
<dbReference type="Proteomes" id="UP000250321">
    <property type="component" value="Unassembled WGS sequence"/>
</dbReference>
<sequence length="532" mass="59415">MADTRAEDLVIRLEESLGISNLESGPKLAGAIIADKIPNRGAIKTILQNAWAIYGEAKISHIKGNLFTVVVQDEGMADQIISDGPWSVMGFCFNAQRWPSNLAIEELPLHKVAYWIQAHGIPLNLLTAGNALEIGEKLGEVKEVEDPWEKGSRGFLRMRVMIDSNNPLPQGFWLPRAEGQDTWVEFKFERLSDFCFICGKLGHLQRSCNSSGSLSGISEQAAYGEWMKARAIRDNRPPVSTHVPRGVRRRAGQIGVVRPGVLVARVGQIGDESSGTSHSTQPPAPANQAILENVLTQQEKSLHCHTADATYISAATDLLAGSSSHQSGGSKTKGNEVDIPSNLNAALQIYNWNSERGRADTTEERGRVILVEENCQSHWPWPTGRVGPIPFEERLQWAKTQIAFGKHYVTDWAVLGPSERRQSEENLDFRNEIAIEPNFNSPFDTIPASTYQIHHKEVDEAFIKMGLKRDADPGWQKSKNEIKRAKSQSERQETRQFQEGNRRLRRNFSSARKTKHAVESERLSHEEFSEEG</sequence>
<dbReference type="InterPro" id="IPR025836">
    <property type="entry name" value="Zn_knuckle_CX2CX4HX4C"/>
</dbReference>
<dbReference type="GO" id="GO:0008270">
    <property type="term" value="F:zinc ion binding"/>
    <property type="evidence" value="ECO:0007669"/>
    <property type="project" value="UniProtKB-KW"/>
</dbReference>
<dbReference type="STRING" id="2094558.A0A314XS59"/>
<evidence type="ECO:0000256" key="2">
    <source>
        <dbReference type="SAM" id="MobiDB-lite"/>
    </source>
</evidence>
<feature type="compositionally biased region" description="Basic and acidic residues" evidence="2">
    <location>
        <begin position="516"/>
        <end position="532"/>
    </location>
</feature>
<dbReference type="SUPFAM" id="SSF57756">
    <property type="entry name" value="Retrovirus zinc finger-like domains"/>
    <property type="match status" value="1"/>
</dbReference>
<dbReference type="PANTHER" id="PTHR31286:SF178">
    <property type="entry name" value="DUF4283 DOMAIN-CONTAINING PROTEIN"/>
    <property type="match status" value="1"/>
</dbReference>
<feature type="compositionally biased region" description="Basic and acidic residues" evidence="2">
    <location>
        <begin position="473"/>
        <end position="502"/>
    </location>
</feature>
<gene>
    <name evidence="4" type="ORF">Pyn_30461</name>
</gene>
<keyword evidence="1" id="KW-0862">Zinc</keyword>
<dbReference type="AlphaFoldDB" id="A0A314XS59"/>
<dbReference type="Pfam" id="PF14392">
    <property type="entry name" value="zf-CCHC_4"/>
    <property type="match status" value="1"/>
</dbReference>
<keyword evidence="5" id="KW-1185">Reference proteome</keyword>